<dbReference type="OrthoDB" id="128611at2759"/>
<dbReference type="AlphaFoldDB" id="A0A225UXJ3"/>
<evidence type="ECO:0000313" key="2">
    <source>
        <dbReference type="Proteomes" id="UP000198211"/>
    </source>
</evidence>
<protein>
    <submittedName>
        <fullName evidence="1">Uncharacterized protein</fullName>
    </submittedName>
</protein>
<evidence type="ECO:0000313" key="1">
    <source>
        <dbReference type="EMBL" id="OWY97266.1"/>
    </source>
</evidence>
<dbReference type="EMBL" id="NBNE01010667">
    <property type="protein sequence ID" value="OWY97266.1"/>
    <property type="molecule type" value="Genomic_DNA"/>
</dbReference>
<reference evidence="2" key="1">
    <citation type="submission" date="2017-03" db="EMBL/GenBank/DDBJ databases">
        <title>Phytopthora megakarya and P. palmivora, two closely related causual agents of cacao black pod achieved similar genome size and gene model numbers by different mechanisms.</title>
        <authorList>
            <person name="Ali S."/>
            <person name="Shao J."/>
            <person name="Larry D.J."/>
            <person name="Kronmiller B."/>
            <person name="Shen D."/>
            <person name="Strem M.D."/>
            <person name="Melnick R.L."/>
            <person name="Guiltinan M.J."/>
            <person name="Tyler B.M."/>
            <person name="Meinhardt L.W."/>
            <person name="Bailey B.A."/>
        </authorList>
    </citation>
    <scope>NUCLEOTIDE SEQUENCE [LARGE SCALE GENOMIC DNA]</scope>
    <source>
        <strain evidence="2">zdho120</strain>
    </source>
</reference>
<gene>
    <name evidence="1" type="ORF">PHMEG_00032255</name>
</gene>
<keyword evidence="2" id="KW-1185">Reference proteome</keyword>
<comment type="caution">
    <text evidence="1">The sequence shown here is derived from an EMBL/GenBank/DDBJ whole genome shotgun (WGS) entry which is preliminary data.</text>
</comment>
<dbReference type="Proteomes" id="UP000198211">
    <property type="component" value="Unassembled WGS sequence"/>
</dbReference>
<sequence>MVFRGIPEQLIFVGEYCLASLVYHIPFLRTHLPSCHPLFETALFQDTELLVKLSDRVYCSFSDSTSILKATGVPPHVAILGKMKAVQGMTMSTIEKLDDVRRWIVKDIVRELEERAIEPHHGIETDTAGETTTLPTFFWARRFRRIPPDFAFPECSVVHLWVLRCCGHAKKKIEAIAAESNLLSSTQTVEEAIHIYTVCASSVEVPSTTVGARKRRRGQFAWTPIVRLHRIADKNGRNNTQS</sequence>
<name>A0A225UXJ3_9STRA</name>
<proteinExistence type="predicted"/>
<accession>A0A225UXJ3</accession>
<organism evidence="1 2">
    <name type="scientific">Phytophthora megakarya</name>
    <dbReference type="NCBI Taxonomy" id="4795"/>
    <lineage>
        <taxon>Eukaryota</taxon>
        <taxon>Sar</taxon>
        <taxon>Stramenopiles</taxon>
        <taxon>Oomycota</taxon>
        <taxon>Peronosporomycetes</taxon>
        <taxon>Peronosporales</taxon>
        <taxon>Peronosporaceae</taxon>
        <taxon>Phytophthora</taxon>
    </lineage>
</organism>